<dbReference type="PROSITE" id="PS50096">
    <property type="entry name" value="IQ"/>
    <property type="match status" value="1"/>
</dbReference>
<evidence type="ECO:0000313" key="13">
    <source>
        <dbReference type="EMBL" id="KAG6573825.1"/>
    </source>
</evidence>
<keyword evidence="3" id="KW-0999">Mitochondrion inner membrane</keyword>
<feature type="domain" description="J" evidence="12">
    <location>
        <begin position="534"/>
        <end position="593"/>
    </location>
</feature>
<feature type="compositionally biased region" description="Polar residues" evidence="10">
    <location>
        <begin position="307"/>
        <end position="321"/>
    </location>
</feature>
<evidence type="ECO:0000256" key="8">
    <source>
        <dbReference type="ARBA" id="ARBA00059031"/>
    </source>
</evidence>
<dbReference type="PANTHER" id="PTHR12763">
    <property type="match status" value="1"/>
</dbReference>
<evidence type="ECO:0000313" key="14">
    <source>
        <dbReference type="Proteomes" id="UP000685013"/>
    </source>
</evidence>
<feature type="non-terminal residue" evidence="13">
    <location>
        <position position="1"/>
    </location>
</feature>
<dbReference type="InterPro" id="IPR001623">
    <property type="entry name" value="DnaJ_domain"/>
</dbReference>
<keyword evidence="5 11" id="KW-1133">Transmembrane helix</keyword>
<evidence type="ECO:0000259" key="12">
    <source>
        <dbReference type="PROSITE" id="PS50076"/>
    </source>
</evidence>
<evidence type="ECO:0000256" key="4">
    <source>
        <dbReference type="ARBA" id="ARBA00022860"/>
    </source>
</evidence>
<evidence type="ECO:0000256" key="11">
    <source>
        <dbReference type="SAM" id="Phobius"/>
    </source>
</evidence>
<dbReference type="Proteomes" id="UP000685013">
    <property type="component" value="Chromosome 18"/>
</dbReference>
<evidence type="ECO:0000256" key="6">
    <source>
        <dbReference type="ARBA" id="ARBA00023128"/>
    </source>
</evidence>
<dbReference type="SMART" id="SM00271">
    <property type="entry name" value="DnaJ"/>
    <property type="match status" value="1"/>
</dbReference>
<comment type="function">
    <text evidence="8">Component of the PAM complex, a complex required for the translocation of transit peptide-containing proteins from the inner membrane into the mitochondrial matrix in an ATP-dependent manner.</text>
</comment>
<dbReference type="GO" id="GO:0001405">
    <property type="term" value="C:PAM complex, Tim23 associated import motor"/>
    <property type="evidence" value="ECO:0007669"/>
    <property type="project" value="TreeGrafter"/>
</dbReference>
<keyword evidence="7 11" id="KW-0472">Membrane</keyword>
<comment type="subunit">
    <text evidence="9">Probable component of the PAM complex at least composed of a mitochondrial HSP70 protein, TIMM44 and TIMM14. The complex interacts with the TIMM23 component of the TIM17:23 complex.</text>
</comment>
<dbReference type="FunFam" id="1.10.287.110:FF:000001">
    <property type="entry name" value="Import inner membrane translocase subunit tim14"/>
    <property type="match status" value="1"/>
</dbReference>
<evidence type="ECO:0000256" key="9">
    <source>
        <dbReference type="ARBA" id="ARBA00063640"/>
    </source>
</evidence>
<evidence type="ECO:0000256" key="1">
    <source>
        <dbReference type="ARBA" id="ARBA00004273"/>
    </source>
</evidence>
<dbReference type="GO" id="GO:0030150">
    <property type="term" value="P:protein import into mitochondrial matrix"/>
    <property type="evidence" value="ECO:0007669"/>
    <property type="project" value="TreeGrafter"/>
</dbReference>
<organism evidence="13 14">
    <name type="scientific">Cucurbita argyrosperma subsp. sororia</name>
    <dbReference type="NCBI Taxonomy" id="37648"/>
    <lineage>
        <taxon>Eukaryota</taxon>
        <taxon>Viridiplantae</taxon>
        <taxon>Streptophyta</taxon>
        <taxon>Embryophyta</taxon>
        <taxon>Tracheophyta</taxon>
        <taxon>Spermatophyta</taxon>
        <taxon>Magnoliopsida</taxon>
        <taxon>eudicotyledons</taxon>
        <taxon>Gunneridae</taxon>
        <taxon>Pentapetalae</taxon>
        <taxon>rosids</taxon>
        <taxon>fabids</taxon>
        <taxon>Cucurbitales</taxon>
        <taxon>Cucurbitaceae</taxon>
        <taxon>Cucurbiteae</taxon>
        <taxon>Cucurbita</taxon>
    </lineage>
</organism>
<evidence type="ECO:0000256" key="7">
    <source>
        <dbReference type="ARBA" id="ARBA00023136"/>
    </source>
</evidence>
<feature type="region of interest" description="Disordered" evidence="10">
    <location>
        <begin position="39"/>
        <end position="69"/>
    </location>
</feature>
<keyword evidence="4" id="KW-0112">Calmodulin-binding</keyword>
<comment type="caution">
    <text evidence="13">The sequence shown here is derived from an EMBL/GenBank/DDBJ whole genome shotgun (WGS) entry which is preliminary data.</text>
</comment>
<dbReference type="InterPro" id="IPR000048">
    <property type="entry name" value="IQ_motif_EF-hand-BS"/>
</dbReference>
<protein>
    <submittedName>
        <fullName evidence="13">Mitochondrial import inner membrane translocase subunit TIM14-1</fullName>
    </submittedName>
</protein>
<dbReference type="PANTHER" id="PTHR12763:SF28">
    <property type="entry name" value="GEO10507P1-RELATED"/>
    <property type="match status" value="1"/>
</dbReference>
<name>A0AAV6M279_9ROSI</name>
<dbReference type="CDD" id="cd23767">
    <property type="entry name" value="IQCD"/>
    <property type="match status" value="1"/>
</dbReference>
<proteinExistence type="predicted"/>
<evidence type="ECO:0000256" key="3">
    <source>
        <dbReference type="ARBA" id="ARBA00022792"/>
    </source>
</evidence>
<dbReference type="GO" id="GO:0001671">
    <property type="term" value="F:ATPase activator activity"/>
    <property type="evidence" value="ECO:0007669"/>
    <property type="project" value="TreeGrafter"/>
</dbReference>
<reference evidence="13 14" key="1">
    <citation type="journal article" date="2021" name="Hortic Res">
        <title>The domestication of Cucurbita argyrosperma as revealed by the genome of its wild relative.</title>
        <authorList>
            <person name="Barrera-Redondo J."/>
            <person name="Sanchez-de la Vega G."/>
            <person name="Aguirre-Liguori J.A."/>
            <person name="Castellanos-Morales G."/>
            <person name="Gutierrez-Guerrero Y.T."/>
            <person name="Aguirre-Dugua X."/>
            <person name="Aguirre-Planter E."/>
            <person name="Tenaillon M.I."/>
            <person name="Lira-Saade R."/>
            <person name="Eguiarte L.E."/>
        </authorList>
    </citation>
    <scope>NUCLEOTIDE SEQUENCE [LARGE SCALE GENOMIC DNA]</scope>
    <source>
        <strain evidence="13">JBR-2021</strain>
    </source>
</reference>
<dbReference type="GO" id="GO:0005516">
    <property type="term" value="F:calmodulin binding"/>
    <property type="evidence" value="ECO:0007669"/>
    <property type="project" value="UniProtKB-KW"/>
</dbReference>
<feature type="compositionally biased region" description="Basic and acidic residues" evidence="10">
    <location>
        <begin position="60"/>
        <end position="69"/>
    </location>
</feature>
<dbReference type="EMBL" id="JAGKQH010000018">
    <property type="protein sequence ID" value="KAG6573825.1"/>
    <property type="molecule type" value="Genomic_DNA"/>
</dbReference>
<dbReference type="CDD" id="cd06257">
    <property type="entry name" value="DnaJ"/>
    <property type="match status" value="1"/>
</dbReference>
<evidence type="ECO:0000256" key="5">
    <source>
        <dbReference type="ARBA" id="ARBA00022989"/>
    </source>
</evidence>
<dbReference type="Pfam" id="PF00612">
    <property type="entry name" value="IQ"/>
    <property type="match status" value="1"/>
</dbReference>
<evidence type="ECO:0000256" key="10">
    <source>
        <dbReference type="SAM" id="MobiDB-lite"/>
    </source>
</evidence>
<keyword evidence="14" id="KW-1185">Reference proteome</keyword>
<accession>A0AAV6M279</accession>
<keyword evidence="2 11" id="KW-0812">Transmembrane</keyword>
<evidence type="ECO:0000256" key="2">
    <source>
        <dbReference type="ARBA" id="ARBA00022692"/>
    </source>
</evidence>
<comment type="subcellular location">
    <subcellularLocation>
        <location evidence="1">Mitochondrion inner membrane</location>
    </subcellularLocation>
</comment>
<keyword evidence="6" id="KW-0496">Mitochondrion</keyword>
<feature type="region of interest" description="Disordered" evidence="10">
    <location>
        <begin position="303"/>
        <end position="378"/>
    </location>
</feature>
<sequence length="593" mass="66095">MGKKGGWFAAVRKVLSNKIQERSKKKWFQREESVDTFVEPSLLDVPAEPSPMEDDINQTKPEDELSELPHSEAVEPAVDEAQLAVEDEHLPSIIPCKPEMTEETGAIIIQSAFRGYKARKVSRGLKAIMRLRSLVQGHSVKRQVASTLKSMQTLAHVQSEVRARRVRMSEENQDFQRQLCNKREKDHEKFKTSMDDVWNPSTHSKAQMEAKLLNRQEAATRRERALAYAHSHQRTWKSSSKTTTHSVMDSNNPYWGWSWLERWMAARPWELQSTADHPDHNSVTNVPTHASTIDIIQVYARRDPNSHTKPSPRTPTSQKPSQVHRHQSPSIPRALSSSSSKKKTNAANLKVGSWSGDDDMRSPVSVDSKLTRRHSIGGSSFRDDISIASLHSVSSYTPTSKTAAKARSRLASPSVTLKKEAMEKGSASTGSAKKRLSITGPLLRDCSSEKTESGSPLNRRKGCGFLDENFTFSRLSLEFTQMATPFLAGLAVAAAALAGRYGIRAWQAFKTRPPQARSRKFYEGGFNPTMTKREAALILGVRENTPPEKIKEAHRRVMIANHPDAGGSHYLASKINEAKDVLLGKSKGSPSAF</sequence>
<feature type="transmembrane region" description="Helical" evidence="11">
    <location>
        <begin position="482"/>
        <end position="503"/>
    </location>
</feature>
<dbReference type="PROSITE" id="PS50076">
    <property type="entry name" value="DNAJ_2"/>
    <property type="match status" value="1"/>
</dbReference>
<dbReference type="AlphaFoldDB" id="A0AAV6M279"/>
<gene>
    <name evidence="13" type="primary">TIM14-1</name>
    <name evidence="13" type="ORF">SDJN03_27712</name>
</gene>